<dbReference type="PANTHER" id="PTHR10357">
    <property type="entry name" value="ALPHA-AMYLASE FAMILY MEMBER"/>
    <property type="match status" value="1"/>
</dbReference>
<proteinExistence type="inferred from homology"/>
<dbReference type="RefSeq" id="WP_425460839.1">
    <property type="nucleotide sequence ID" value="NZ_BAAAPR010000005.1"/>
</dbReference>
<dbReference type="Pfam" id="PF00128">
    <property type="entry name" value="Alpha-amylase"/>
    <property type="match status" value="1"/>
</dbReference>
<feature type="domain" description="Glycosyl hydrolase family 13 catalytic" evidence="3">
    <location>
        <begin position="37"/>
        <end position="440"/>
    </location>
</feature>
<reference evidence="4 5" key="1">
    <citation type="submission" date="2019-06" db="EMBL/GenBank/DDBJ databases">
        <title>Sequencing the genomes of 1000 actinobacteria strains.</title>
        <authorList>
            <person name="Klenk H.-P."/>
        </authorList>
    </citation>
    <scope>NUCLEOTIDE SEQUENCE [LARGE SCALE GENOMIC DNA]</scope>
    <source>
        <strain evidence="4 5">DSM 18607</strain>
    </source>
</reference>
<dbReference type="SMART" id="SM00642">
    <property type="entry name" value="Aamy"/>
    <property type="match status" value="1"/>
</dbReference>
<dbReference type="CDD" id="cd11332">
    <property type="entry name" value="AmyAc_OligoGlu_TS"/>
    <property type="match status" value="1"/>
</dbReference>
<sequence length="567" mass="63494">MTALLPSAVAAPATTGRRTVSGMDPDPGWWRDAVVYQIYPRSFADGDGDGIGDLLGIRSRLPYLADLGVDAVWLSPFYPSPLADGGYDVVDHRDVDPRLGTLDEFDDLVADAHALGVRVIVDVVPNHTSDRHPWFLEALASPRGSRARGRYVFRDGTGPDGAQPPSDWRSHFGGSAWQPVGDGQWYLHLFAREQPDLNWDQDEVREDFLTTLRFWADRGVDGFRVDVAHALAKDLRHPLRSQPHLDTRLPLDGSDPLYDREEVHEIYRSWRQVLDEYDPPRMAVGETWTPTNPRTYLYSRPDELGQVFDFSLLKAQWGAASFRDVVTRSLAEQLAVGGAPTWVLSSHDVPRHATRYGLPPGTDLDAWLAGDGRAVPLDAEVAARRARAATLLMLALPGSAYLYQGEELGLLEVADLPADRLQDPVYERTGHALKGRDGCRVPIPWTAHERAFGFGDGEPWLPQPEWFADFAASTQEGRADSSLELYRRAIAQRRTLRRPDPVRWLDQVDPEVLHLARGDWHCVVSFADRDHEVDGELLLTSDRAGEQDVRTADGFVLRPETAAWFRR</sequence>
<protein>
    <submittedName>
        <fullName evidence="4">Alpha-glucosidase</fullName>
    </submittedName>
</protein>
<comment type="similarity">
    <text evidence="1">Belongs to the glycosyl hydrolase 13 family.</text>
</comment>
<dbReference type="FunFam" id="3.90.400.10:FF:000001">
    <property type="entry name" value="Maltase A3, isoform A"/>
    <property type="match status" value="1"/>
</dbReference>
<dbReference type="InterPro" id="IPR017853">
    <property type="entry name" value="GH"/>
</dbReference>
<gene>
    <name evidence="4" type="ORF">FB458_2164</name>
</gene>
<dbReference type="GO" id="GO:0009313">
    <property type="term" value="P:oligosaccharide catabolic process"/>
    <property type="evidence" value="ECO:0007669"/>
    <property type="project" value="TreeGrafter"/>
</dbReference>
<evidence type="ECO:0000259" key="3">
    <source>
        <dbReference type="SMART" id="SM00642"/>
    </source>
</evidence>
<comment type="caution">
    <text evidence="4">The sequence shown here is derived from an EMBL/GenBank/DDBJ whole genome shotgun (WGS) entry which is preliminary data.</text>
</comment>
<dbReference type="SUPFAM" id="SSF51445">
    <property type="entry name" value="(Trans)glycosidases"/>
    <property type="match status" value="1"/>
</dbReference>
<dbReference type="GO" id="GO:0004556">
    <property type="term" value="F:alpha-amylase activity"/>
    <property type="evidence" value="ECO:0007669"/>
    <property type="project" value="TreeGrafter"/>
</dbReference>
<dbReference type="Proteomes" id="UP000317893">
    <property type="component" value="Unassembled WGS sequence"/>
</dbReference>
<keyword evidence="2" id="KW-0325">Glycoprotein</keyword>
<dbReference type="InterPro" id="IPR006047">
    <property type="entry name" value="GH13_cat_dom"/>
</dbReference>
<evidence type="ECO:0000256" key="1">
    <source>
        <dbReference type="ARBA" id="ARBA00008061"/>
    </source>
</evidence>
<name>A0A542E1B5_9MICO</name>
<accession>A0A542E1B5</accession>
<dbReference type="AlphaFoldDB" id="A0A542E1B5"/>
<dbReference type="PANTHER" id="PTHR10357:SF179">
    <property type="entry name" value="NEUTRAL AND BASIC AMINO ACID TRANSPORT PROTEIN RBAT"/>
    <property type="match status" value="1"/>
</dbReference>
<evidence type="ECO:0000313" key="5">
    <source>
        <dbReference type="Proteomes" id="UP000317893"/>
    </source>
</evidence>
<dbReference type="EMBL" id="VFMN01000001">
    <property type="protein sequence ID" value="TQJ09059.1"/>
    <property type="molecule type" value="Genomic_DNA"/>
</dbReference>
<keyword evidence="5" id="KW-1185">Reference proteome</keyword>
<dbReference type="InterPro" id="IPR045857">
    <property type="entry name" value="O16G_dom_2"/>
</dbReference>
<dbReference type="Gene3D" id="3.90.400.10">
    <property type="entry name" value="Oligo-1,6-glucosidase, Domain 2"/>
    <property type="match status" value="1"/>
</dbReference>
<dbReference type="Gene3D" id="3.20.20.80">
    <property type="entry name" value="Glycosidases"/>
    <property type="match status" value="1"/>
</dbReference>
<evidence type="ECO:0000256" key="2">
    <source>
        <dbReference type="ARBA" id="ARBA00023180"/>
    </source>
</evidence>
<evidence type="ECO:0000313" key="4">
    <source>
        <dbReference type="EMBL" id="TQJ09059.1"/>
    </source>
</evidence>
<organism evidence="4 5">
    <name type="scientific">Lapillicoccus jejuensis</name>
    <dbReference type="NCBI Taxonomy" id="402171"/>
    <lineage>
        <taxon>Bacteria</taxon>
        <taxon>Bacillati</taxon>
        <taxon>Actinomycetota</taxon>
        <taxon>Actinomycetes</taxon>
        <taxon>Micrococcales</taxon>
        <taxon>Intrasporangiaceae</taxon>
        <taxon>Lapillicoccus</taxon>
    </lineage>
</organism>